<name>A0A0Q0RZ21_9ARCH</name>
<evidence type="ECO:0000313" key="4">
    <source>
        <dbReference type="Proteomes" id="UP000050320"/>
    </source>
</evidence>
<reference evidence="2 5" key="1">
    <citation type="submission" date="2015-09" db="EMBL/GenBank/DDBJ databases">
        <title>Draft genome sequence of Acidiplasma aeolicum DSM 18409.</title>
        <authorList>
            <person name="Hemp J."/>
        </authorList>
    </citation>
    <scope>NUCLEOTIDE SEQUENCE [LARGE SCALE GENOMIC DNA]</scope>
    <source>
        <strain evidence="2 5">V</strain>
    </source>
</reference>
<evidence type="ECO:0000313" key="5">
    <source>
        <dbReference type="Proteomes" id="UP000050515"/>
    </source>
</evidence>
<sequence length="155" mass="17665">MADVYYDDINIGDRYSSSVGRTITDMDNIWFTLLTNNNNQIHFNADYTKKYYPGEPFNGRLVVNGMLTIAVVVGLVVEYTSKNGFMLGIDGVKYMHPVFAGDTLYASAEVIEKRESRSKKGFGIIKIKTTGYNQNSEEVIEFTRTFMIPKKESKW</sequence>
<keyword evidence="1" id="KW-0812">Transmembrane</keyword>
<gene>
    <name evidence="3" type="ORF">AOG54_02875</name>
    <name evidence="2" type="ORF">SE19_06550</name>
</gene>
<dbReference type="Gene3D" id="3.10.129.10">
    <property type="entry name" value="Hotdog Thioesterase"/>
    <property type="match status" value="1"/>
</dbReference>
<protein>
    <submittedName>
        <fullName evidence="3">Dehydratase</fullName>
    </submittedName>
</protein>
<dbReference type="Proteomes" id="UP000050320">
    <property type="component" value="Unassembled WGS sequence"/>
</dbReference>
<evidence type="ECO:0000256" key="1">
    <source>
        <dbReference type="SAM" id="Phobius"/>
    </source>
</evidence>
<dbReference type="CDD" id="cd03451">
    <property type="entry name" value="FkbR2"/>
    <property type="match status" value="1"/>
</dbReference>
<dbReference type="Pfam" id="PF19315">
    <property type="entry name" value="MC_hydratase"/>
    <property type="match status" value="1"/>
</dbReference>
<evidence type="ECO:0000313" key="3">
    <source>
        <dbReference type="EMBL" id="KQB35664.1"/>
    </source>
</evidence>
<dbReference type="PANTHER" id="PTHR43664:SF1">
    <property type="entry name" value="BETA-METHYLMALYL-COA DEHYDRATASE"/>
    <property type="match status" value="1"/>
</dbReference>
<dbReference type="EMBL" id="LJCQ01000282">
    <property type="protein sequence ID" value="KPV46203.1"/>
    <property type="molecule type" value="Genomic_DNA"/>
</dbReference>
<dbReference type="InterPro" id="IPR029069">
    <property type="entry name" value="HotDog_dom_sf"/>
</dbReference>
<evidence type="ECO:0000313" key="2">
    <source>
        <dbReference type="EMBL" id="KPV46203.1"/>
    </source>
</evidence>
<organism evidence="3 4">
    <name type="scientific">Acidiplasma aeolicum</name>
    <dbReference type="NCBI Taxonomy" id="507754"/>
    <lineage>
        <taxon>Archaea</taxon>
        <taxon>Methanobacteriati</taxon>
        <taxon>Thermoplasmatota</taxon>
        <taxon>Thermoplasmata</taxon>
        <taxon>Thermoplasmatales</taxon>
        <taxon>Ferroplasmaceae</taxon>
        <taxon>Acidiplasma</taxon>
    </lineage>
</organism>
<dbReference type="Proteomes" id="UP000050515">
    <property type="component" value="Unassembled WGS sequence"/>
</dbReference>
<keyword evidence="1" id="KW-1133">Transmembrane helix</keyword>
<dbReference type="InterPro" id="IPR048274">
    <property type="entry name" value="MC_hydratase"/>
</dbReference>
<feature type="transmembrane region" description="Helical" evidence="1">
    <location>
        <begin position="57"/>
        <end position="77"/>
    </location>
</feature>
<dbReference type="PANTHER" id="PTHR43664">
    <property type="entry name" value="MONOAMINE OXIDASE-RELATED"/>
    <property type="match status" value="1"/>
</dbReference>
<dbReference type="AlphaFoldDB" id="A0A0Q0RZ21"/>
<dbReference type="SUPFAM" id="SSF54637">
    <property type="entry name" value="Thioesterase/thiol ester dehydrase-isomerase"/>
    <property type="match status" value="1"/>
</dbReference>
<accession>A0A0Q0RZ21</accession>
<dbReference type="InterPro" id="IPR052342">
    <property type="entry name" value="MCH/BMMD"/>
</dbReference>
<dbReference type="RefSeq" id="WP_054964329.1">
    <property type="nucleotide sequence ID" value="NZ_LJCQ01000282.1"/>
</dbReference>
<keyword evidence="4" id="KW-1185">Reference proteome</keyword>
<proteinExistence type="predicted"/>
<reference evidence="3 4" key="2">
    <citation type="submission" date="2015-09" db="EMBL/GenBank/DDBJ databases">
        <title>Heavy metals and arsenic resistance mechanisms in polyextremophilic archaea of the family Ferroplasmaceae.</title>
        <authorList>
            <person name="Bulaev A.G."/>
            <person name="Kanygina A.V."/>
        </authorList>
    </citation>
    <scope>NUCLEOTIDE SEQUENCE [LARGE SCALE GENOMIC DNA]</scope>
    <source>
        <strain evidence="3 4">VT</strain>
    </source>
</reference>
<dbReference type="PATRIC" id="fig|507754.4.peg.1930"/>
<keyword evidence="1" id="KW-0472">Membrane</keyword>
<comment type="caution">
    <text evidence="3">The sequence shown here is derived from an EMBL/GenBank/DDBJ whole genome shotgun (WGS) entry which is preliminary data.</text>
</comment>
<dbReference type="EMBL" id="LKBG01000100">
    <property type="protein sequence ID" value="KQB35664.1"/>
    <property type="molecule type" value="Genomic_DNA"/>
</dbReference>
<dbReference type="GO" id="GO:0016829">
    <property type="term" value="F:lyase activity"/>
    <property type="evidence" value="ECO:0007669"/>
    <property type="project" value="InterPro"/>
</dbReference>
<dbReference type="OrthoDB" id="209979at2157"/>